<evidence type="ECO:0000313" key="1">
    <source>
        <dbReference type="EMBL" id="QAT13761.1"/>
    </source>
</evidence>
<dbReference type="RefSeq" id="WP_128719293.1">
    <property type="nucleotide sequence ID" value="NZ_BJNC01000032.1"/>
</dbReference>
<keyword evidence="4" id="KW-1185">Reference proteome</keyword>
<dbReference type="EMBL" id="CP066026">
    <property type="protein sequence ID" value="QQB88875.1"/>
    <property type="molecule type" value="Genomic_DNA"/>
</dbReference>
<accession>A0A410NVB1</accession>
<dbReference type="EMBL" id="CP035093">
    <property type="protein sequence ID" value="QAT13761.1"/>
    <property type="molecule type" value="Genomic_DNA"/>
</dbReference>
<gene>
    <name evidence="1" type="ORF">EQG53_04975</name>
    <name evidence="2" type="ORF">I6H83_17465</name>
</gene>
<evidence type="ECO:0000313" key="2">
    <source>
        <dbReference type="EMBL" id="QQB88875.1"/>
    </source>
</evidence>
<reference evidence="2 4" key="2">
    <citation type="submission" date="2020-12" db="EMBL/GenBank/DDBJ databases">
        <title>FDA dAtabase for Regulatory Grade micrObial Sequences (FDA-ARGOS): Supporting development and validation of Infectious Disease Dx tests.</title>
        <authorList>
            <person name="Kerrigan L."/>
            <person name="Long C."/>
            <person name="Tallon L."/>
            <person name="Sadzewicz L."/>
            <person name="Zhao X."/>
            <person name="Boylan J."/>
            <person name="Ott S."/>
            <person name="Bowen H."/>
            <person name="Vavikolanu K."/>
            <person name="Mehta A."/>
            <person name="Aluvathingal J."/>
            <person name="Nadendla S."/>
            <person name="Yan Y."/>
            <person name="Sichtig H."/>
        </authorList>
    </citation>
    <scope>NUCLEOTIDE SEQUENCE [LARGE SCALE GENOMIC DNA]</scope>
    <source>
        <strain evidence="2 4">FDAARGOS_1026</strain>
    </source>
</reference>
<dbReference type="Proteomes" id="UP000596117">
    <property type="component" value="Chromosome"/>
</dbReference>
<evidence type="ECO:0000313" key="3">
    <source>
        <dbReference type="Proteomes" id="UP000287388"/>
    </source>
</evidence>
<dbReference type="AlphaFoldDB" id="A0A410NVB1"/>
<organism evidence="1 3">
    <name type="scientific">Brevundimonas diminuta</name>
    <name type="common">Pseudomonas diminuta</name>
    <dbReference type="NCBI Taxonomy" id="293"/>
    <lineage>
        <taxon>Bacteria</taxon>
        <taxon>Pseudomonadati</taxon>
        <taxon>Pseudomonadota</taxon>
        <taxon>Alphaproteobacteria</taxon>
        <taxon>Caulobacterales</taxon>
        <taxon>Caulobacteraceae</taxon>
        <taxon>Brevundimonas</taxon>
    </lineage>
</organism>
<reference evidence="1 3" key="1">
    <citation type="submission" date="2019-01" db="EMBL/GenBank/DDBJ databases">
        <title>Brevundimonas diminuta Genome sequencing and assembly.</title>
        <authorList>
            <person name="Chen H."/>
        </authorList>
    </citation>
    <scope>NUCLEOTIDE SEQUENCE [LARGE SCALE GENOMIC DNA]</scope>
    <source>
        <strain evidence="1">ATCC</strain>
        <strain evidence="3">ATCC(B) 19146</strain>
    </source>
</reference>
<protein>
    <submittedName>
        <fullName evidence="1">Uncharacterized protein</fullName>
    </submittedName>
</protein>
<name>A0A410NVB1_BREDI</name>
<sequence>MKRQVSHSFEELLRQQRLERHEAEFQTGEPCDELIPIVLALARLDAQRFACERAFEGRHAAGGEEAAA</sequence>
<dbReference type="Proteomes" id="UP000287388">
    <property type="component" value="Chromosome"/>
</dbReference>
<dbReference type="KEGG" id="bdm:EQG53_04975"/>
<proteinExistence type="predicted"/>
<evidence type="ECO:0000313" key="4">
    <source>
        <dbReference type="Proteomes" id="UP000596117"/>
    </source>
</evidence>